<feature type="signal peptide" evidence="3">
    <location>
        <begin position="1"/>
        <end position="25"/>
    </location>
</feature>
<evidence type="ECO:0000313" key="4">
    <source>
        <dbReference type="EMBL" id="OCQ22119.1"/>
    </source>
</evidence>
<gene>
    <name evidence="4" type="ORF">A7985_10025</name>
</gene>
<evidence type="ECO:0000313" key="5">
    <source>
        <dbReference type="Proteomes" id="UP000093366"/>
    </source>
</evidence>
<keyword evidence="2" id="KW-0677">Repeat</keyword>
<protein>
    <submittedName>
        <fullName evidence="4">Uncharacterized protein</fullName>
    </submittedName>
</protein>
<reference evidence="5" key="1">
    <citation type="submission" date="2016-07" db="EMBL/GenBank/DDBJ databases">
        <authorList>
            <person name="Florea S."/>
            <person name="Webb J.S."/>
            <person name="Jaromczyk J."/>
            <person name="Schardl C.L."/>
        </authorList>
    </citation>
    <scope>NUCLEOTIDE SEQUENCE [LARGE SCALE GENOMIC DNA]</scope>
    <source>
        <strain evidence="5">IPB1</strain>
    </source>
</reference>
<evidence type="ECO:0000256" key="1">
    <source>
        <dbReference type="ARBA" id="ARBA00022574"/>
    </source>
</evidence>
<dbReference type="OrthoDB" id="6310930at2"/>
<dbReference type="SMART" id="SM00320">
    <property type="entry name" value="WD40"/>
    <property type="match status" value="4"/>
</dbReference>
<feature type="chain" id="PRO_5008646310" evidence="3">
    <location>
        <begin position="26"/>
        <end position="332"/>
    </location>
</feature>
<dbReference type="InterPro" id="IPR015943">
    <property type="entry name" value="WD40/YVTN_repeat-like_dom_sf"/>
</dbReference>
<keyword evidence="1" id="KW-0853">WD repeat</keyword>
<dbReference type="PANTHER" id="PTHR19848">
    <property type="entry name" value="WD40 REPEAT PROTEIN"/>
    <property type="match status" value="1"/>
</dbReference>
<evidence type="ECO:0000256" key="2">
    <source>
        <dbReference type="ARBA" id="ARBA00022737"/>
    </source>
</evidence>
<comment type="caution">
    <text evidence="4">The sequence shown here is derived from an EMBL/GenBank/DDBJ whole genome shotgun (WGS) entry which is preliminary data.</text>
</comment>
<dbReference type="InterPro" id="IPR019775">
    <property type="entry name" value="WD40_repeat_CS"/>
</dbReference>
<dbReference type="SUPFAM" id="SSF50978">
    <property type="entry name" value="WD40 repeat-like"/>
    <property type="match status" value="1"/>
</dbReference>
<dbReference type="InterPro" id="IPR036322">
    <property type="entry name" value="WD40_repeat_dom_sf"/>
</dbReference>
<dbReference type="Gene3D" id="2.130.10.10">
    <property type="entry name" value="YVTN repeat-like/Quinoprotein amine dehydrogenase"/>
    <property type="match status" value="2"/>
</dbReference>
<dbReference type="InterPro" id="IPR001680">
    <property type="entry name" value="WD40_rpt"/>
</dbReference>
<proteinExistence type="predicted"/>
<name>A0A1C0TS95_9GAMM</name>
<dbReference type="AlphaFoldDB" id="A0A1C0TS95"/>
<organism evidence="4 5">
    <name type="scientific">Pseudoalteromonas luteoviolacea</name>
    <dbReference type="NCBI Taxonomy" id="43657"/>
    <lineage>
        <taxon>Bacteria</taxon>
        <taxon>Pseudomonadati</taxon>
        <taxon>Pseudomonadota</taxon>
        <taxon>Gammaproteobacteria</taxon>
        <taxon>Alteromonadales</taxon>
        <taxon>Pseudoalteromonadaceae</taxon>
        <taxon>Pseudoalteromonas</taxon>
    </lineage>
</organism>
<accession>A0A1C0TS95</accession>
<dbReference type="Pfam" id="PF00400">
    <property type="entry name" value="WD40"/>
    <property type="match status" value="1"/>
</dbReference>
<keyword evidence="3" id="KW-0732">Signal</keyword>
<sequence length="332" mass="36747">MSKQIIYAVVSMLCLVLLGCSEAKKDPQNEFNYLTEAPIDLGVISNDAAAVAFLSGSLVTVSDINTTKIKNQFQLNKYKKVTGISLSQDNNLLLVGFENTLNVWDLKSSLLLGQFTVAGLSEFAKISKVAIYANPVLVLVGMTDGTLNLIDFENSLTKQAKLHEARISHLELGEHRQLIMTAGHDGQVKLSHIDSLKSKFSYTLPKRVTSAATGLKNETLFVSDALNEQLLLRPFSNTREPIKLVYHERFRWFRAAALSPSGDYLATGSSKYWWTLWDAKNGREIDAFAIESATSTAMILDMHFSKDNILTTLSSDGIVEFWDINTLASSLN</sequence>
<dbReference type="PANTHER" id="PTHR19848:SF8">
    <property type="entry name" value="F-BOX AND WD REPEAT DOMAIN CONTAINING 7"/>
    <property type="match status" value="1"/>
</dbReference>
<dbReference type="EMBL" id="MAUJ01000002">
    <property type="protein sequence ID" value="OCQ22119.1"/>
    <property type="molecule type" value="Genomic_DNA"/>
</dbReference>
<evidence type="ECO:0000256" key="3">
    <source>
        <dbReference type="SAM" id="SignalP"/>
    </source>
</evidence>
<dbReference type="Proteomes" id="UP000093366">
    <property type="component" value="Unassembled WGS sequence"/>
</dbReference>
<dbReference type="RefSeq" id="WP_065790319.1">
    <property type="nucleotide sequence ID" value="NZ_MAUJ01000002.1"/>
</dbReference>
<dbReference type="PROSITE" id="PS00678">
    <property type="entry name" value="WD_REPEATS_1"/>
    <property type="match status" value="1"/>
</dbReference>
<dbReference type="PROSITE" id="PS51257">
    <property type="entry name" value="PROKAR_LIPOPROTEIN"/>
    <property type="match status" value="1"/>
</dbReference>